<evidence type="ECO:0000313" key="5">
    <source>
        <dbReference type="EMBL" id="OAI14617.1"/>
    </source>
</evidence>
<dbReference type="Pfam" id="PF04280">
    <property type="entry name" value="Tim44"/>
    <property type="match status" value="1"/>
</dbReference>
<feature type="domain" description="Tim44-like" evidence="4">
    <location>
        <begin position="185"/>
        <end position="314"/>
    </location>
</feature>
<keyword evidence="2" id="KW-0472">Membrane</keyword>
<evidence type="ECO:0000313" key="6">
    <source>
        <dbReference type="Proteomes" id="UP000077857"/>
    </source>
</evidence>
<organism evidence="5 6">
    <name type="scientific">Methylomonas koyamae</name>
    <dbReference type="NCBI Taxonomy" id="702114"/>
    <lineage>
        <taxon>Bacteria</taxon>
        <taxon>Pseudomonadati</taxon>
        <taxon>Pseudomonadota</taxon>
        <taxon>Gammaproteobacteria</taxon>
        <taxon>Methylococcales</taxon>
        <taxon>Methylococcaceae</taxon>
        <taxon>Methylomonas</taxon>
    </lineage>
</organism>
<dbReference type="EMBL" id="LUUJ01000087">
    <property type="protein sequence ID" value="OAI14617.1"/>
    <property type="molecule type" value="Genomic_DNA"/>
</dbReference>
<keyword evidence="2" id="KW-1133">Transmembrane helix</keyword>
<evidence type="ECO:0000259" key="4">
    <source>
        <dbReference type="SMART" id="SM00978"/>
    </source>
</evidence>
<sequence>MNRKIGILATLFIALALTLGGMQEAQAKRMGGGKSFGSRPSYSAPYQRSTTPNDLGNQATRSASQQQAAAQNQAARQNWAGRGGLMGMLGGLALGGLLGSLFFGGAFEGLNLMDMLLFAGIAYLVYRLFAAKAGQQPAANGAFGQAGGRPGPQYYRDNQGGNNNPTGFDTDVLFGKNKAGAGNSLQSTAATTAIPADFDRAAFLNGAEKAYRYLQAAWDNRDLAEIRGLATDKVFAEIQQQLQASGETNRTEILSLKSELLEVSEAGAELEASVLFESLIRENAGQPETVREVWHFVKPKHSNQTRWFLDGIQQIEE</sequence>
<protein>
    <submittedName>
        <fullName evidence="5">Preprotein translocase subunit Tim44</fullName>
    </submittedName>
</protein>
<feature type="compositionally biased region" description="Polar residues" evidence="1">
    <location>
        <begin position="38"/>
        <end position="56"/>
    </location>
</feature>
<comment type="caution">
    <text evidence="5">The sequence shown here is derived from an EMBL/GenBank/DDBJ whole genome shotgun (WGS) entry which is preliminary data.</text>
</comment>
<feature type="compositionally biased region" description="Low complexity" evidence="1">
    <location>
        <begin position="57"/>
        <end position="74"/>
    </location>
</feature>
<dbReference type="SMART" id="SM00978">
    <property type="entry name" value="Tim44"/>
    <property type="match status" value="1"/>
</dbReference>
<evidence type="ECO:0000256" key="1">
    <source>
        <dbReference type="SAM" id="MobiDB-lite"/>
    </source>
</evidence>
<dbReference type="AlphaFoldDB" id="A0A177N9J3"/>
<dbReference type="OrthoDB" id="5298777at2"/>
<feature type="transmembrane region" description="Helical" evidence="2">
    <location>
        <begin position="110"/>
        <end position="129"/>
    </location>
</feature>
<feature type="signal peptide" evidence="3">
    <location>
        <begin position="1"/>
        <end position="27"/>
    </location>
</feature>
<feature type="transmembrane region" description="Helical" evidence="2">
    <location>
        <begin position="85"/>
        <end position="103"/>
    </location>
</feature>
<evidence type="ECO:0000256" key="3">
    <source>
        <dbReference type="SAM" id="SignalP"/>
    </source>
</evidence>
<evidence type="ECO:0000256" key="2">
    <source>
        <dbReference type="SAM" id="Phobius"/>
    </source>
</evidence>
<dbReference type="PANTHER" id="PTHR41542:SF1">
    <property type="entry name" value="BLL5807 PROTEIN"/>
    <property type="match status" value="1"/>
</dbReference>
<proteinExistence type="predicted"/>
<dbReference type="SUPFAM" id="SSF54427">
    <property type="entry name" value="NTF2-like"/>
    <property type="match status" value="1"/>
</dbReference>
<keyword evidence="3" id="KW-0732">Signal</keyword>
<name>A0A177N9J3_9GAMM</name>
<feature type="region of interest" description="Disordered" evidence="1">
    <location>
        <begin position="30"/>
        <end position="74"/>
    </location>
</feature>
<keyword evidence="2" id="KW-0812">Transmembrane</keyword>
<dbReference type="RefSeq" id="WP_064041080.1">
    <property type="nucleotide sequence ID" value="NZ_LUUJ01000087.1"/>
</dbReference>
<accession>A0A177N9J3</accession>
<dbReference type="PANTHER" id="PTHR41542">
    <property type="entry name" value="BLL5807 PROTEIN"/>
    <property type="match status" value="1"/>
</dbReference>
<dbReference type="Proteomes" id="UP000077857">
    <property type="component" value="Unassembled WGS sequence"/>
</dbReference>
<dbReference type="InterPro" id="IPR032710">
    <property type="entry name" value="NTF2-like_dom_sf"/>
</dbReference>
<gene>
    <name evidence="5" type="ORF">A1507_15105</name>
</gene>
<dbReference type="InterPro" id="IPR007379">
    <property type="entry name" value="Tim44-like_dom"/>
</dbReference>
<feature type="chain" id="PRO_5008068889" evidence="3">
    <location>
        <begin position="28"/>
        <end position="317"/>
    </location>
</feature>
<reference evidence="5 6" key="1">
    <citation type="submission" date="2016-03" db="EMBL/GenBank/DDBJ databases">
        <authorList>
            <person name="Ploux O."/>
        </authorList>
    </citation>
    <scope>NUCLEOTIDE SEQUENCE [LARGE SCALE GENOMIC DNA]</scope>
    <source>
        <strain evidence="5 6">R-45378</strain>
    </source>
</reference>
<dbReference type="Gene3D" id="3.10.450.240">
    <property type="match status" value="1"/>
</dbReference>